<dbReference type="Pfam" id="PF01797">
    <property type="entry name" value="Y1_Tnp"/>
    <property type="match status" value="1"/>
</dbReference>
<dbReference type="EMBL" id="JALAAR010000035">
    <property type="protein sequence ID" value="MEH8019581.1"/>
    <property type="molecule type" value="Genomic_DNA"/>
</dbReference>
<organism evidence="2 3">
    <name type="scientific">Rheinheimera muenzenbergensis</name>
    <dbReference type="NCBI Taxonomy" id="1193628"/>
    <lineage>
        <taxon>Bacteria</taxon>
        <taxon>Pseudomonadati</taxon>
        <taxon>Pseudomonadota</taxon>
        <taxon>Gammaproteobacteria</taxon>
        <taxon>Chromatiales</taxon>
        <taxon>Chromatiaceae</taxon>
        <taxon>Rheinheimera</taxon>
    </lineage>
</organism>
<reference evidence="2 3" key="1">
    <citation type="journal article" date="2023" name="Ecotoxicol. Environ. Saf.">
        <title>Mercury remediation potential of mercury-resistant strain Rheinheimera metallidurans sp. nov. isolated from a municipal waste dumping site.</title>
        <authorList>
            <person name="Yadav V."/>
            <person name="Manjhi A."/>
            <person name="Vadakedath N."/>
        </authorList>
    </citation>
    <scope>NUCLEOTIDE SEQUENCE [LARGE SCALE GENOMIC DNA]</scope>
    <source>
        <strain evidence="2 3">E-49</strain>
    </source>
</reference>
<evidence type="ECO:0000313" key="2">
    <source>
        <dbReference type="EMBL" id="MEH8019581.1"/>
    </source>
</evidence>
<dbReference type="Gene3D" id="3.30.70.1290">
    <property type="entry name" value="Transposase IS200-like"/>
    <property type="match status" value="1"/>
</dbReference>
<sequence length="233" mass="26768">MARKPRFYLKDIPCHIVQRGNNRQACFFCDEDFGFYINSLQAALQRYSVQLHAFVLMTNHVHLLLTPDDTEGISRVMQGVGRDYVRYVNKHYRRSGTLFEGRHKASLIDSERYLLQCQRYIELNPVRAKMVQHPAQYHWSSYQHHGLGKPIGCLTPHPLYLGLGDNIESRCEAYQALFTTELSSHEVDTIRQSLTHNYPLGGERFRAEIEHALGVRLGKCGPGRPAAERGEVN</sequence>
<comment type="caution">
    <text evidence="2">The sequence shown here is derived from an EMBL/GenBank/DDBJ whole genome shotgun (WGS) entry which is preliminary data.</text>
</comment>
<name>A0ABU8CDS8_9GAMM</name>
<keyword evidence="3" id="KW-1185">Reference proteome</keyword>
<proteinExistence type="predicted"/>
<dbReference type="InterPro" id="IPR036515">
    <property type="entry name" value="Transposase_17_sf"/>
</dbReference>
<dbReference type="PANTHER" id="PTHR34322:SF2">
    <property type="entry name" value="TRANSPOSASE IS200-LIKE DOMAIN-CONTAINING PROTEIN"/>
    <property type="match status" value="1"/>
</dbReference>
<dbReference type="SUPFAM" id="SSF143422">
    <property type="entry name" value="Transposase IS200-like"/>
    <property type="match status" value="1"/>
</dbReference>
<evidence type="ECO:0000313" key="3">
    <source>
        <dbReference type="Proteomes" id="UP001375382"/>
    </source>
</evidence>
<dbReference type="SMART" id="SM01321">
    <property type="entry name" value="Y1_Tnp"/>
    <property type="match status" value="1"/>
</dbReference>
<protein>
    <submittedName>
        <fullName evidence="2">Transposase</fullName>
    </submittedName>
</protein>
<dbReference type="RefSeq" id="WP_335737958.1">
    <property type="nucleotide sequence ID" value="NZ_JALAAR010000035.1"/>
</dbReference>
<accession>A0ABU8CDS8</accession>
<dbReference type="Proteomes" id="UP001375382">
    <property type="component" value="Unassembled WGS sequence"/>
</dbReference>
<evidence type="ECO:0000259" key="1">
    <source>
        <dbReference type="SMART" id="SM01321"/>
    </source>
</evidence>
<dbReference type="InterPro" id="IPR002686">
    <property type="entry name" value="Transposase_17"/>
</dbReference>
<feature type="domain" description="Transposase IS200-like" evidence="1">
    <location>
        <begin position="9"/>
        <end position="124"/>
    </location>
</feature>
<dbReference type="PANTHER" id="PTHR34322">
    <property type="entry name" value="TRANSPOSASE, Y1_TNP DOMAIN-CONTAINING"/>
    <property type="match status" value="1"/>
</dbReference>
<gene>
    <name evidence="2" type="ORF">MN202_20295</name>
</gene>